<reference evidence="1" key="2">
    <citation type="submission" date="2025-08" db="UniProtKB">
        <authorList>
            <consortium name="Ensembl"/>
        </authorList>
    </citation>
    <scope>IDENTIFICATION</scope>
</reference>
<evidence type="ECO:0000313" key="2">
    <source>
        <dbReference type="Proteomes" id="UP000314982"/>
    </source>
</evidence>
<organism evidence="1 2">
    <name type="scientific">Hucho hucho</name>
    <name type="common">huchen</name>
    <dbReference type="NCBI Taxonomy" id="62062"/>
    <lineage>
        <taxon>Eukaryota</taxon>
        <taxon>Metazoa</taxon>
        <taxon>Chordata</taxon>
        <taxon>Craniata</taxon>
        <taxon>Vertebrata</taxon>
        <taxon>Euteleostomi</taxon>
        <taxon>Actinopterygii</taxon>
        <taxon>Neopterygii</taxon>
        <taxon>Teleostei</taxon>
        <taxon>Protacanthopterygii</taxon>
        <taxon>Salmoniformes</taxon>
        <taxon>Salmonidae</taxon>
        <taxon>Salmoninae</taxon>
        <taxon>Hucho</taxon>
    </lineage>
</organism>
<reference evidence="1" key="3">
    <citation type="submission" date="2025-09" db="UniProtKB">
        <authorList>
            <consortium name="Ensembl"/>
        </authorList>
    </citation>
    <scope>IDENTIFICATION</scope>
</reference>
<proteinExistence type="predicted"/>
<dbReference type="Ensembl" id="ENSHHUT00000085685.1">
    <property type="protein sequence ID" value="ENSHHUP00000083063.1"/>
    <property type="gene ID" value="ENSHHUG00000048245.1"/>
</dbReference>
<dbReference type="AlphaFoldDB" id="A0A4W5RAT2"/>
<sequence length="119" mass="13284">MENSQGLCVYCLSLSIQGSRQSHTVIYIKQGWATLMGGGSHQKLELIMSGRSAYPHMQSEPALSICGGHKQHFVGPQTPPPCEQNILAAPLLAAERSFRVNFLQFYTFLLWGIEKMLQF</sequence>
<keyword evidence="2" id="KW-1185">Reference proteome</keyword>
<name>A0A4W5RAT2_9TELE</name>
<accession>A0A4W5RAT2</accession>
<reference evidence="2" key="1">
    <citation type="submission" date="2018-06" db="EMBL/GenBank/DDBJ databases">
        <title>Genome assembly of Danube salmon.</title>
        <authorList>
            <person name="Macqueen D.J."/>
            <person name="Gundappa M.K."/>
        </authorList>
    </citation>
    <scope>NUCLEOTIDE SEQUENCE [LARGE SCALE GENOMIC DNA]</scope>
</reference>
<protein>
    <submittedName>
        <fullName evidence="1">Uncharacterized protein</fullName>
    </submittedName>
</protein>
<evidence type="ECO:0000313" key="1">
    <source>
        <dbReference type="Ensembl" id="ENSHHUP00000083063.1"/>
    </source>
</evidence>
<dbReference type="Proteomes" id="UP000314982">
    <property type="component" value="Unassembled WGS sequence"/>
</dbReference>